<keyword evidence="2" id="KW-0456">Lyase</keyword>
<evidence type="ECO:0000313" key="2">
    <source>
        <dbReference type="EMBL" id="KJU81799.1"/>
    </source>
</evidence>
<proteinExistence type="predicted"/>
<dbReference type="Pfam" id="PF00211">
    <property type="entry name" value="Guanylate_cyc"/>
    <property type="match status" value="1"/>
</dbReference>
<dbReference type="EC" id="4.6.1.2" evidence="2"/>
<sequence>MESVRCREDRYMGCGIHTGEATVGLFGPEFHNQFTALGPHVNLASIIESEDKSGQILVSSTTWLRVKSDISLSYVKDISDVKNIPGTFSFYSVNE</sequence>
<keyword evidence="3" id="KW-1185">Reference proteome</keyword>
<dbReference type="Gene3D" id="3.30.70.1230">
    <property type="entry name" value="Nucleotide cyclase"/>
    <property type="match status" value="1"/>
</dbReference>
<dbReference type="GO" id="GO:0035556">
    <property type="term" value="P:intracellular signal transduction"/>
    <property type="evidence" value="ECO:0007669"/>
    <property type="project" value="InterPro"/>
</dbReference>
<protein>
    <submittedName>
        <fullName evidence="2">Adenylyl cyclase class-3/4/guanylyl cyclase domain protein</fullName>
        <ecNumber evidence="2">4.6.1.2</ecNumber>
    </submittedName>
</protein>
<dbReference type="PROSITE" id="PS50125">
    <property type="entry name" value="GUANYLATE_CYCLASE_2"/>
    <property type="match status" value="1"/>
</dbReference>
<dbReference type="SUPFAM" id="SSF55073">
    <property type="entry name" value="Nucleotide cyclase"/>
    <property type="match status" value="1"/>
</dbReference>
<reference evidence="2 3" key="1">
    <citation type="submission" date="2015-02" db="EMBL/GenBank/DDBJ databases">
        <title>Single-cell genomics of uncultivated deep-branching MTB reveals a conserved set of magnetosome genes.</title>
        <authorList>
            <person name="Kolinko S."/>
            <person name="Richter M."/>
            <person name="Glockner F.O."/>
            <person name="Brachmann A."/>
            <person name="Schuler D."/>
        </authorList>
    </citation>
    <scope>NUCLEOTIDE SEQUENCE [LARGE SCALE GENOMIC DNA]</scope>
    <source>
        <strain evidence="2">TM-1</strain>
    </source>
</reference>
<evidence type="ECO:0000313" key="3">
    <source>
        <dbReference type="Proteomes" id="UP000033423"/>
    </source>
</evidence>
<evidence type="ECO:0000259" key="1">
    <source>
        <dbReference type="PROSITE" id="PS50125"/>
    </source>
</evidence>
<comment type="caution">
    <text evidence="2">The sequence shown here is derived from an EMBL/GenBank/DDBJ whole genome shotgun (WGS) entry which is preliminary data.</text>
</comment>
<accession>A0A0F3GIN1</accession>
<dbReference type="InterPro" id="IPR029787">
    <property type="entry name" value="Nucleotide_cyclase"/>
</dbReference>
<dbReference type="GO" id="GO:0004016">
    <property type="term" value="F:adenylate cyclase activity"/>
    <property type="evidence" value="ECO:0007669"/>
    <property type="project" value="UniProtKB-ARBA"/>
</dbReference>
<dbReference type="Proteomes" id="UP000033423">
    <property type="component" value="Unassembled WGS sequence"/>
</dbReference>
<feature type="domain" description="Guanylate cyclase" evidence="1">
    <location>
        <begin position="1"/>
        <end position="48"/>
    </location>
</feature>
<dbReference type="AlphaFoldDB" id="A0A0F3GIN1"/>
<name>A0A0F3GIN1_9BACT</name>
<dbReference type="InterPro" id="IPR001054">
    <property type="entry name" value="A/G_cyclase"/>
</dbReference>
<gene>
    <name evidence="2" type="ORF">MBAV_006012</name>
</gene>
<dbReference type="GO" id="GO:0004383">
    <property type="term" value="F:guanylate cyclase activity"/>
    <property type="evidence" value="ECO:0007669"/>
    <property type="project" value="UniProtKB-EC"/>
</dbReference>
<dbReference type="EMBL" id="LACI01002556">
    <property type="protein sequence ID" value="KJU81799.1"/>
    <property type="molecule type" value="Genomic_DNA"/>
</dbReference>
<organism evidence="2 3">
    <name type="scientific">Candidatus Magnetobacterium bavaricum</name>
    <dbReference type="NCBI Taxonomy" id="29290"/>
    <lineage>
        <taxon>Bacteria</taxon>
        <taxon>Pseudomonadati</taxon>
        <taxon>Nitrospirota</taxon>
        <taxon>Thermodesulfovibrionia</taxon>
        <taxon>Thermodesulfovibrionales</taxon>
        <taxon>Candidatus Magnetobacteriaceae</taxon>
        <taxon>Candidatus Magnetobacterium</taxon>
    </lineage>
</organism>